<evidence type="ECO:0000256" key="6">
    <source>
        <dbReference type="ARBA" id="ARBA00023136"/>
    </source>
</evidence>
<feature type="transmembrane region" description="Helical" evidence="7">
    <location>
        <begin position="65"/>
        <end position="84"/>
    </location>
</feature>
<organism evidence="8 9">
    <name type="scientific">Pseudonocardia sulfidoxydans NBRC 16205</name>
    <dbReference type="NCBI Taxonomy" id="1223511"/>
    <lineage>
        <taxon>Bacteria</taxon>
        <taxon>Bacillati</taxon>
        <taxon>Actinomycetota</taxon>
        <taxon>Actinomycetes</taxon>
        <taxon>Pseudonocardiales</taxon>
        <taxon>Pseudonocardiaceae</taxon>
        <taxon>Pseudonocardia</taxon>
    </lineage>
</organism>
<sequence>MLGSIIGAIIIGIVLGVLARVILPGKQNIPVWLTIVVGIVAAYIGTWIARAFGVADTNGIDWLEHIIQLIVAIIGIALVAGIWARRGVRS</sequence>
<evidence type="ECO:0000256" key="3">
    <source>
        <dbReference type="ARBA" id="ARBA00022475"/>
    </source>
</evidence>
<feature type="transmembrane region" description="Helical" evidence="7">
    <location>
        <begin position="6"/>
        <end position="23"/>
    </location>
</feature>
<dbReference type="Proteomes" id="UP000321685">
    <property type="component" value="Unassembled WGS sequence"/>
</dbReference>
<dbReference type="EMBL" id="BJVJ01000028">
    <property type="protein sequence ID" value="GEL24057.1"/>
    <property type="molecule type" value="Genomic_DNA"/>
</dbReference>
<comment type="subcellular location">
    <subcellularLocation>
        <location evidence="1">Cell membrane</location>
        <topology evidence="1">Multi-pass membrane protein</topology>
    </subcellularLocation>
</comment>
<comment type="similarity">
    <text evidence="2">Belongs to the UPF0410 family.</text>
</comment>
<evidence type="ECO:0000256" key="4">
    <source>
        <dbReference type="ARBA" id="ARBA00022692"/>
    </source>
</evidence>
<reference evidence="8 9" key="1">
    <citation type="submission" date="2019-07" db="EMBL/GenBank/DDBJ databases">
        <title>Whole genome shotgun sequence of Pseudonocardia sulfidoxydans NBRC 16205.</title>
        <authorList>
            <person name="Hosoyama A."/>
            <person name="Uohara A."/>
            <person name="Ohji S."/>
            <person name="Ichikawa N."/>
        </authorList>
    </citation>
    <scope>NUCLEOTIDE SEQUENCE [LARGE SCALE GENOMIC DNA]</scope>
    <source>
        <strain evidence="8 9">NBRC 16205</strain>
    </source>
</reference>
<dbReference type="PANTHER" id="PTHR33884">
    <property type="entry name" value="UPF0410 PROTEIN YMGE"/>
    <property type="match status" value="1"/>
</dbReference>
<evidence type="ECO:0000256" key="1">
    <source>
        <dbReference type="ARBA" id="ARBA00004651"/>
    </source>
</evidence>
<keyword evidence="3" id="KW-1003">Cell membrane</keyword>
<evidence type="ECO:0000256" key="5">
    <source>
        <dbReference type="ARBA" id="ARBA00022989"/>
    </source>
</evidence>
<evidence type="ECO:0000256" key="2">
    <source>
        <dbReference type="ARBA" id="ARBA00011006"/>
    </source>
</evidence>
<keyword evidence="4 7" id="KW-0812">Transmembrane</keyword>
<dbReference type="OrthoDB" id="3483802at2"/>
<dbReference type="RefSeq" id="WP_147108465.1">
    <property type="nucleotide sequence ID" value="NZ_BJVJ01000028.1"/>
</dbReference>
<dbReference type="PANTHER" id="PTHR33884:SF3">
    <property type="entry name" value="UPF0410 PROTEIN YMGE"/>
    <property type="match status" value="1"/>
</dbReference>
<keyword evidence="6 7" id="KW-0472">Membrane</keyword>
<gene>
    <name evidence="8" type="ORF">PSU4_30110</name>
</gene>
<keyword evidence="9" id="KW-1185">Reference proteome</keyword>
<protein>
    <submittedName>
        <fullName evidence="8">Transglycosylase</fullName>
    </submittedName>
</protein>
<name>A0A511DHT1_9PSEU</name>
<dbReference type="GO" id="GO:0005886">
    <property type="term" value="C:plasma membrane"/>
    <property type="evidence" value="ECO:0007669"/>
    <property type="project" value="UniProtKB-SubCell"/>
</dbReference>
<comment type="caution">
    <text evidence="8">The sequence shown here is derived from an EMBL/GenBank/DDBJ whole genome shotgun (WGS) entry which is preliminary data.</text>
</comment>
<feature type="transmembrane region" description="Helical" evidence="7">
    <location>
        <begin position="30"/>
        <end position="53"/>
    </location>
</feature>
<evidence type="ECO:0000313" key="9">
    <source>
        <dbReference type="Proteomes" id="UP000321685"/>
    </source>
</evidence>
<keyword evidence="5 7" id="KW-1133">Transmembrane helix</keyword>
<proteinExistence type="inferred from homology"/>
<dbReference type="InterPro" id="IPR007341">
    <property type="entry name" value="Transgly_assoc"/>
</dbReference>
<dbReference type="AlphaFoldDB" id="A0A511DHT1"/>
<accession>A0A511DHT1</accession>
<evidence type="ECO:0000256" key="7">
    <source>
        <dbReference type="SAM" id="Phobius"/>
    </source>
</evidence>
<evidence type="ECO:0000313" key="8">
    <source>
        <dbReference type="EMBL" id="GEL24057.1"/>
    </source>
</evidence>